<accession>A0A091GS98</accession>
<feature type="non-terminal residue" evidence="2">
    <location>
        <position position="144"/>
    </location>
</feature>
<keyword evidence="3" id="KW-1185">Reference proteome</keyword>
<organism evidence="2 3">
    <name type="scientific">Buceros rhinoceros silvestris</name>
    <dbReference type="NCBI Taxonomy" id="175836"/>
    <lineage>
        <taxon>Eukaryota</taxon>
        <taxon>Metazoa</taxon>
        <taxon>Chordata</taxon>
        <taxon>Craniata</taxon>
        <taxon>Vertebrata</taxon>
        <taxon>Euteleostomi</taxon>
        <taxon>Archelosauria</taxon>
        <taxon>Archosauria</taxon>
        <taxon>Dinosauria</taxon>
        <taxon>Saurischia</taxon>
        <taxon>Theropoda</taxon>
        <taxon>Coelurosauria</taxon>
        <taxon>Aves</taxon>
        <taxon>Neognathae</taxon>
        <taxon>Neoaves</taxon>
        <taxon>Telluraves</taxon>
        <taxon>Coraciimorphae</taxon>
        <taxon>Bucerotiformes</taxon>
        <taxon>Bucerotidae</taxon>
        <taxon>Buceros</taxon>
    </lineage>
</organism>
<dbReference type="PANTHER" id="PTHR28634:SF1">
    <property type="entry name" value="ZINC FINGER B-BOX DOMAIN-CONTAINING PROTEIN 1"/>
    <property type="match status" value="1"/>
</dbReference>
<gene>
    <name evidence="2" type="ORF">N320_09022</name>
</gene>
<name>A0A091GS98_BUCRH</name>
<evidence type="ECO:0000256" key="1">
    <source>
        <dbReference type="SAM" id="Coils"/>
    </source>
</evidence>
<evidence type="ECO:0000313" key="3">
    <source>
        <dbReference type="Proteomes" id="UP000054064"/>
    </source>
</evidence>
<dbReference type="Proteomes" id="UP000054064">
    <property type="component" value="Unassembled WGS sequence"/>
</dbReference>
<evidence type="ECO:0000313" key="2">
    <source>
        <dbReference type="EMBL" id="KFO86471.1"/>
    </source>
</evidence>
<dbReference type="AlphaFoldDB" id="A0A091GS98"/>
<feature type="coiled-coil region" evidence="1">
    <location>
        <begin position="25"/>
        <end position="59"/>
    </location>
</feature>
<sequence length="144" mass="16279">MDISDFIILPGSKAGTSVRLKAKTVRELQLEKVKLETETQEMEKKLQELQSIMSREKDERKRLSAYHWKSGQAGAMTIQARVLSQRRENNNKVSSGKQKLQILKEHIQEPVKAAFQRETASAVAHGKFAVKGRARGLHEIKSAL</sequence>
<reference evidence="2 3" key="1">
    <citation type="submission" date="2014-04" db="EMBL/GenBank/DDBJ databases">
        <title>Genome evolution of avian class.</title>
        <authorList>
            <person name="Zhang G."/>
            <person name="Li C."/>
        </authorList>
    </citation>
    <scope>NUCLEOTIDE SEQUENCE [LARGE SCALE GENOMIC DNA]</scope>
    <source>
        <strain evidence="2">BGI_N320</strain>
    </source>
</reference>
<proteinExistence type="predicted"/>
<keyword evidence="1" id="KW-0175">Coiled coil</keyword>
<dbReference type="EMBL" id="KL511218">
    <property type="protein sequence ID" value="KFO86471.1"/>
    <property type="molecule type" value="Genomic_DNA"/>
</dbReference>
<dbReference type="InterPro" id="IPR037688">
    <property type="entry name" value="ZBBX"/>
</dbReference>
<dbReference type="PANTHER" id="PTHR28634">
    <property type="entry name" value="ZINC FINGER B-BOX DOMAIN-CONTAINING PROTEIN 1"/>
    <property type="match status" value="1"/>
</dbReference>
<protein>
    <submittedName>
        <fullName evidence="2">Zinc finger B-box domain-containing protein 1</fullName>
    </submittedName>
</protein>